<evidence type="ECO:0000313" key="2">
    <source>
        <dbReference type="Proteomes" id="UP001628281"/>
    </source>
</evidence>
<dbReference type="EMBL" id="JBJLSN010000011">
    <property type="protein sequence ID" value="MFL7901601.1"/>
    <property type="molecule type" value="Genomic_DNA"/>
</dbReference>
<accession>A0ABW8V8M8</accession>
<proteinExistence type="predicted"/>
<evidence type="ECO:0000313" key="1">
    <source>
        <dbReference type="EMBL" id="MFL7901601.1"/>
    </source>
</evidence>
<dbReference type="RefSeq" id="WP_407824064.1">
    <property type="nucleotide sequence ID" value="NZ_JBJLSN010000011.1"/>
</dbReference>
<dbReference type="Proteomes" id="UP001628281">
    <property type="component" value="Unassembled WGS sequence"/>
</dbReference>
<comment type="caution">
    <text evidence="1">The sequence shown here is derived from an EMBL/GenBank/DDBJ whole genome shotgun (WGS) entry which is preliminary data.</text>
</comment>
<sequence>MTDRERDELIRKAATGEIDRIAATKRLSSVMPLRDAINAIAAYRQQRADNIGKGRR</sequence>
<reference evidence="1 2" key="1">
    <citation type="submission" date="2024-11" db="EMBL/GenBank/DDBJ databases">
        <title>Draft genome sequences of two bacteria associated to sugarcane roots in Colombia.</title>
        <authorList>
            <person name="Pardo-Diaz S."/>
            <person name="Masmela-Mendoza J."/>
            <person name="Delgadillo-Duran P."/>
            <person name="Bautista E.J."/>
            <person name="Rojas-Tapias D.F."/>
        </authorList>
    </citation>
    <scope>NUCLEOTIDE SEQUENCE [LARGE SCALE GENOMIC DNA]</scope>
    <source>
        <strain evidence="1 2">Ap18</strain>
    </source>
</reference>
<gene>
    <name evidence="1" type="ORF">ACJ41P_10740</name>
</gene>
<keyword evidence="2" id="KW-1185">Reference proteome</keyword>
<organism evidence="1 2">
    <name type="scientific">Azospirillum argentinense</name>
    <dbReference type="NCBI Taxonomy" id="2970906"/>
    <lineage>
        <taxon>Bacteria</taxon>
        <taxon>Pseudomonadati</taxon>
        <taxon>Pseudomonadota</taxon>
        <taxon>Alphaproteobacteria</taxon>
        <taxon>Rhodospirillales</taxon>
        <taxon>Azospirillaceae</taxon>
        <taxon>Azospirillum</taxon>
    </lineage>
</organism>
<name>A0ABW8V8M8_9PROT</name>
<protein>
    <submittedName>
        <fullName evidence="1">Uncharacterized protein</fullName>
    </submittedName>
</protein>